<keyword evidence="1" id="KW-0732">Signal</keyword>
<accession>A0AA41DE39</accession>
<dbReference type="RefSeq" id="WP_159436260.1">
    <property type="nucleotide sequence ID" value="NZ_JAAZTS010000052.1"/>
</dbReference>
<evidence type="ECO:0000313" key="3">
    <source>
        <dbReference type="Proteomes" id="UP000698924"/>
    </source>
</evidence>
<protein>
    <recommendedName>
        <fullName evidence="4">Lipoprotein</fullName>
    </recommendedName>
</protein>
<comment type="caution">
    <text evidence="2">The sequence shown here is derived from an EMBL/GenBank/DDBJ whole genome shotgun (WGS) entry which is preliminary data.</text>
</comment>
<evidence type="ECO:0008006" key="4">
    <source>
        <dbReference type="Google" id="ProtNLM"/>
    </source>
</evidence>
<evidence type="ECO:0000256" key="1">
    <source>
        <dbReference type="SAM" id="SignalP"/>
    </source>
</evidence>
<evidence type="ECO:0000313" key="2">
    <source>
        <dbReference type="EMBL" id="MBM6858870.1"/>
    </source>
</evidence>
<keyword evidence="3" id="KW-1185">Reference proteome</keyword>
<dbReference type="PROSITE" id="PS51257">
    <property type="entry name" value="PROKAR_LIPOPROTEIN"/>
    <property type="match status" value="1"/>
</dbReference>
<gene>
    <name evidence="2" type="ORF">H6D15_14950</name>
</gene>
<reference evidence="2 3" key="1">
    <citation type="journal article" date="2021" name="Sci. Rep.">
        <title>The distribution of antibiotic resistance genes in chicken gut microbiota commensals.</title>
        <authorList>
            <person name="Juricova H."/>
            <person name="Matiasovicova J."/>
            <person name="Kubasova T."/>
            <person name="Cejkova D."/>
            <person name="Rychlik I."/>
        </authorList>
    </citation>
    <scope>NUCLEOTIDE SEQUENCE [LARGE SCALE GENOMIC DNA]</scope>
    <source>
        <strain evidence="2 3">An421</strain>
    </source>
</reference>
<proteinExistence type="predicted"/>
<dbReference type="AlphaFoldDB" id="A0AA41DE39"/>
<name>A0AA41DE39_9BACT</name>
<feature type="chain" id="PRO_5041307060" description="Lipoprotein" evidence="1">
    <location>
        <begin position="27"/>
        <end position="225"/>
    </location>
</feature>
<organism evidence="2 3">
    <name type="scientific">Caecibacteroides pullorum</name>
    <dbReference type="NCBI Taxonomy" id="2725562"/>
    <lineage>
        <taxon>Bacteria</taxon>
        <taxon>Pseudomonadati</taxon>
        <taxon>Bacteroidota</taxon>
        <taxon>Bacteroidia</taxon>
        <taxon>Bacteroidales</taxon>
        <taxon>Bacteroidaceae</taxon>
        <taxon>Caecibacteroides</taxon>
    </lineage>
</organism>
<dbReference type="EMBL" id="JACJMO010000053">
    <property type="protein sequence ID" value="MBM6858870.1"/>
    <property type="molecule type" value="Genomic_DNA"/>
</dbReference>
<feature type="signal peptide" evidence="1">
    <location>
        <begin position="1"/>
        <end position="26"/>
    </location>
</feature>
<dbReference type="Proteomes" id="UP000698924">
    <property type="component" value="Unassembled WGS sequence"/>
</dbReference>
<sequence length="225" mass="24550">MKKIVFLTVSVLVLTVSMVIVSTSCSQEDEIPVVNVDPELNAFFSTKEYLDFQRDNSFITENMLLDKVYVATFPRDMKQYVIPVMVNGHLKGKLNVFSKNGGKVYHSLYEDWSGMSEETGGLVKISAADGQYISTLKYTKIGGSKFEVVIQDVASPVGGTKPKTRVEFPDPDTTGYADCVAQCYAVAKESCDSDTGCKFICDLLDAIGKSCATLSIMAACAIYCA</sequence>